<feature type="domain" description="DNA-directed DNA polymerase family B exonuclease" evidence="9">
    <location>
        <begin position="195"/>
        <end position="300"/>
    </location>
</feature>
<dbReference type="Gene3D" id="2.40.50.590">
    <property type="match status" value="2"/>
</dbReference>
<dbReference type="CDD" id="cd05784">
    <property type="entry name" value="DNA_polB_II_exo"/>
    <property type="match status" value="1"/>
</dbReference>
<dbReference type="Proteomes" id="UP001165393">
    <property type="component" value="Unassembled WGS sequence"/>
</dbReference>
<dbReference type="InterPro" id="IPR006172">
    <property type="entry name" value="DNA-dir_DNA_pol_B"/>
</dbReference>
<evidence type="ECO:0000256" key="3">
    <source>
        <dbReference type="ARBA" id="ARBA00022695"/>
    </source>
</evidence>
<dbReference type="InterPro" id="IPR043502">
    <property type="entry name" value="DNA/RNA_pol_sf"/>
</dbReference>
<dbReference type="SUPFAM" id="SSF56672">
    <property type="entry name" value="DNA/RNA polymerases"/>
    <property type="match status" value="1"/>
</dbReference>
<dbReference type="InterPro" id="IPR017964">
    <property type="entry name" value="DNA-dir_DNA_pol_B_CS"/>
</dbReference>
<evidence type="ECO:0000313" key="11">
    <source>
        <dbReference type="Proteomes" id="UP001165393"/>
    </source>
</evidence>
<dbReference type="InterPro" id="IPR006134">
    <property type="entry name" value="DNA-dir_DNA_pol_B_multi_dom"/>
</dbReference>
<dbReference type="InterPro" id="IPR036397">
    <property type="entry name" value="RNaseH_sf"/>
</dbReference>
<dbReference type="RefSeq" id="WP_251261963.1">
    <property type="nucleotide sequence ID" value="NZ_JAMQGP010000006.1"/>
</dbReference>
<gene>
    <name evidence="10" type="ORF">NAF29_12685</name>
</gene>
<dbReference type="PANTHER" id="PTHR10322">
    <property type="entry name" value="DNA POLYMERASE CATALYTIC SUBUNIT"/>
    <property type="match status" value="1"/>
</dbReference>
<dbReference type="NCBIfam" id="NF004421">
    <property type="entry name" value="PRK05762.1-2"/>
    <property type="match status" value="1"/>
</dbReference>
<dbReference type="GO" id="GO:0045004">
    <property type="term" value="P:DNA replication proofreading"/>
    <property type="evidence" value="ECO:0007669"/>
    <property type="project" value="TreeGrafter"/>
</dbReference>
<keyword evidence="7" id="KW-0235">DNA replication</keyword>
<dbReference type="Gene3D" id="3.90.1600.10">
    <property type="entry name" value="Palm domain of DNA polymerase"/>
    <property type="match status" value="2"/>
</dbReference>
<keyword evidence="5 7" id="KW-0238">DNA-binding</keyword>
<keyword evidence="11" id="KW-1185">Reference proteome</keyword>
<keyword evidence="4 7" id="KW-0239">DNA-directed DNA polymerase</keyword>
<reference evidence="10 11" key="1">
    <citation type="journal article" date="2013" name="Antonie Van Leeuwenhoek">
        <title>Echinimonas agarilytica gen. nov., sp. nov., a new gammaproteobacterium isolated from the sea urchin Strongylocentrotus intermedius.</title>
        <authorList>
            <person name="Nedashkovskaya O.I."/>
            <person name="Stenkova A.M."/>
            <person name="Zhukova N.V."/>
            <person name="Van Trappen S."/>
            <person name="Lee J.S."/>
            <person name="Kim S.B."/>
        </authorList>
    </citation>
    <scope>NUCLEOTIDE SEQUENCE [LARGE SCALE GENOMIC DNA]</scope>
    <source>
        <strain evidence="10 11">KMM 6351</strain>
    </source>
</reference>
<dbReference type="InterPro" id="IPR012337">
    <property type="entry name" value="RNaseH-like_sf"/>
</dbReference>
<dbReference type="FunFam" id="3.90.1600.10:FF:000030">
    <property type="entry name" value="DNA polymerase II"/>
    <property type="match status" value="1"/>
</dbReference>
<evidence type="ECO:0000259" key="9">
    <source>
        <dbReference type="Pfam" id="PF03104"/>
    </source>
</evidence>
<comment type="similarity">
    <text evidence="1 7">Belongs to the DNA polymerase type-B family.</text>
</comment>
<evidence type="ECO:0000256" key="1">
    <source>
        <dbReference type="ARBA" id="ARBA00005755"/>
    </source>
</evidence>
<dbReference type="AlphaFoldDB" id="A0AA42B8S2"/>
<dbReference type="Pfam" id="PF21474">
    <property type="entry name" value="DNApolII_N"/>
    <property type="match status" value="1"/>
</dbReference>
<comment type="caution">
    <text evidence="10">The sequence shown here is derived from an EMBL/GenBank/DDBJ whole genome shotgun (WGS) entry which is preliminary data.</text>
</comment>
<dbReference type="EC" id="2.7.7.7" evidence="7"/>
<evidence type="ECO:0000256" key="6">
    <source>
        <dbReference type="ARBA" id="ARBA00049244"/>
    </source>
</evidence>
<dbReference type="Pfam" id="PF03104">
    <property type="entry name" value="DNA_pol_B_exo1"/>
    <property type="match status" value="1"/>
</dbReference>
<evidence type="ECO:0000256" key="2">
    <source>
        <dbReference type="ARBA" id="ARBA00022679"/>
    </source>
</evidence>
<keyword evidence="3 7" id="KW-0548">Nucleotidyltransferase</keyword>
<evidence type="ECO:0000256" key="5">
    <source>
        <dbReference type="ARBA" id="ARBA00023125"/>
    </source>
</evidence>
<dbReference type="GO" id="GO:0003677">
    <property type="term" value="F:DNA binding"/>
    <property type="evidence" value="ECO:0007669"/>
    <property type="project" value="UniProtKB-KW"/>
</dbReference>
<dbReference type="Pfam" id="PF00136">
    <property type="entry name" value="DNA_pol_B"/>
    <property type="match status" value="1"/>
</dbReference>
<evidence type="ECO:0000313" key="10">
    <source>
        <dbReference type="EMBL" id="MCM2680516.1"/>
    </source>
</evidence>
<evidence type="ECO:0000256" key="4">
    <source>
        <dbReference type="ARBA" id="ARBA00022932"/>
    </source>
</evidence>
<dbReference type="InterPro" id="IPR050240">
    <property type="entry name" value="DNA_pol_type-B"/>
</dbReference>
<dbReference type="PROSITE" id="PS00116">
    <property type="entry name" value="DNA_POLYMERASE_B"/>
    <property type="match status" value="1"/>
</dbReference>
<accession>A0AA42B8S2</accession>
<feature type="domain" description="DNA-directed DNA polymerase family B multifunctional" evidence="8">
    <location>
        <begin position="382"/>
        <end position="760"/>
    </location>
</feature>
<dbReference type="Gene3D" id="3.30.420.10">
    <property type="entry name" value="Ribonuclease H-like superfamily/Ribonuclease H"/>
    <property type="match status" value="1"/>
</dbReference>
<dbReference type="GO" id="GO:0003887">
    <property type="term" value="F:DNA-directed DNA polymerase activity"/>
    <property type="evidence" value="ECO:0007669"/>
    <property type="project" value="UniProtKB-KW"/>
</dbReference>
<dbReference type="EMBL" id="JAMQGP010000006">
    <property type="protein sequence ID" value="MCM2680516.1"/>
    <property type="molecule type" value="Genomic_DNA"/>
</dbReference>
<dbReference type="SUPFAM" id="SSF53098">
    <property type="entry name" value="Ribonuclease H-like"/>
    <property type="match status" value="1"/>
</dbReference>
<dbReference type="InterPro" id="IPR006133">
    <property type="entry name" value="DNA-dir_DNA_pol_B_exonuc"/>
</dbReference>
<keyword evidence="2 7" id="KW-0808">Transferase</keyword>
<protein>
    <recommendedName>
        <fullName evidence="7">DNA polymerase</fullName>
        <ecNumber evidence="7">2.7.7.7</ecNumber>
    </recommendedName>
</protein>
<dbReference type="GO" id="GO:0008296">
    <property type="term" value="F:3'-5'-DNA exonuclease activity"/>
    <property type="evidence" value="ECO:0007669"/>
    <property type="project" value="TreeGrafter"/>
</dbReference>
<organism evidence="10 11">
    <name type="scientific">Echinimonas agarilytica</name>
    <dbReference type="NCBI Taxonomy" id="1215918"/>
    <lineage>
        <taxon>Bacteria</taxon>
        <taxon>Pseudomonadati</taxon>
        <taxon>Pseudomonadota</taxon>
        <taxon>Gammaproteobacteria</taxon>
        <taxon>Alteromonadales</taxon>
        <taxon>Echinimonadaceae</taxon>
        <taxon>Echinimonas</taxon>
    </lineage>
</organism>
<dbReference type="CDD" id="cd05537">
    <property type="entry name" value="POLBc_Pol_II"/>
    <property type="match status" value="1"/>
</dbReference>
<dbReference type="FunFam" id="1.10.132.60:FF:000008">
    <property type="entry name" value="DNA polymerase"/>
    <property type="match status" value="1"/>
</dbReference>
<proteinExistence type="inferred from homology"/>
<evidence type="ECO:0000259" key="8">
    <source>
        <dbReference type="Pfam" id="PF00136"/>
    </source>
</evidence>
<sequence>MNVPHTGFLLSRQSHDQHHGTAIYYWVKTDQGPARLVIEGEQPVFFIASCDFDCAQPMLERASVPYSYRALALKRFDQSPITALYFHKINDHFRAQDVLKAQGIEVLESDFRLHDRFLMERFAKGGIEFIGHQKQRRGYTEYSQVKLKPADYTPRFSAVSLDIECSEHGALYSVGLQGTDGQFEIVVMIGDPQPTGVLVDWVRDERALLKQLEGHITQLDPDFIIGWNVINFDMRLLIARAEHYNMRLRLGRGSSYASYRQSRNDSGQGFVTIPGRVVLDGIDGLKSATYSFESFALDSVAHQLLGKQKLTDDVDNRMAEITHNFEHDKPALAEYNIEDCRLVTEIFEKTQLIDFLRLRSQLTGLELDRVGGSVAAFTNVYLPQLHRAGYVAPNLPEGGGLASPGGYVMDSRPGLYRNVLVLDFKSLYPSIIRTFKIDPLGLVEGLAHPESAIPGFREAYFDRDKHFLPQIITELWQQRDEAKRMNDGPRSQAIKILMNSFYGVLGSGGCRFYDPRLASSITLRGHEIMQQTARWIEQAGYQVIYGDTDSTFVWLGDECTVPEANAIGRTLAKDINHNWQQKISDELQLESQLEIEYETHFRRFLMPTIRGSEAGSKKRYAGIVGEGESQQLIFKGLETVRTDWTELAKQFQTALYQMVFDGQNPSSFVQQTVSETLAGQRDEMLVYKKRLRRRLEHYVKNIPPHVRAARLADEQNEKLGKSLRYQRKGVIAYVITLNGPEPIEYQHSAIDYEHYIERQIKPIADGILPFIGLSFDQLTNAQLGLF</sequence>
<dbReference type="InterPro" id="IPR042087">
    <property type="entry name" value="DNA_pol_B_thumb"/>
</dbReference>
<dbReference type="Gene3D" id="1.10.132.60">
    <property type="entry name" value="DNA polymerase family B, C-terminal domain"/>
    <property type="match status" value="1"/>
</dbReference>
<dbReference type="GO" id="GO:0009432">
    <property type="term" value="P:SOS response"/>
    <property type="evidence" value="ECO:0007669"/>
    <property type="project" value="TreeGrafter"/>
</dbReference>
<dbReference type="PRINTS" id="PR00106">
    <property type="entry name" value="DNAPOLB"/>
</dbReference>
<evidence type="ECO:0000256" key="7">
    <source>
        <dbReference type="RuleBase" id="RU000442"/>
    </source>
</evidence>
<comment type="catalytic activity">
    <reaction evidence="6 7">
        <text>DNA(n) + a 2'-deoxyribonucleoside 5'-triphosphate = DNA(n+1) + diphosphate</text>
        <dbReference type="Rhea" id="RHEA:22508"/>
        <dbReference type="Rhea" id="RHEA-COMP:17339"/>
        <dbReference type="Rhea" id="RHEA-COMP:17340"/>
        <dbReference type="ChEBI" id="CHEBI:33019"/>
        <dbReference type="ChEBI" id="CHEBI:61560"/>
        <dbReference type="ChEBI" id="CHEBI:173112"/>
        <dbReference type="EC" id="2.7.7.7"/>
    </reaction>
</comment>
<name>A0AA42B8S2_9GAMM</name>
<dbReference type="PANTHER" id="PTHR10322:SF23">
    <property type="entry name" value="DNA POLYMERASE DELTA CATALYTIC SUBUNIT"/>
    <property type="match status" value="1"/>
</dbReference>
<dbReference type="SMART" id="SM00486">
    <property type="entry name" value="POLBc"/>
    <property type="match status" value="1"/>
</dbReference>
<dbReference type="InterPro" id="IPR023211">
    <property type="entry name" value="DNA_pol_palm_dom_sf"/>
</dbReference>
<dbReference type="GO" id="GO:0000166">
    <property type="term" value="F:nucleotide binding"/>
    <property type="evidence" value="ECO:0007669"/>
    <property type="project" value="InterPro"/>
</dbReference>